<comment type="similarity">
    <text evidence="1 13">Belongs to the helicase family. DnaB subfamily.</text>
</comment>
<dbReference type="OrthoDB" id="9773982at2"/>
<evidence type="ECO:0000256" key="2">
    <source>
        <dbReference type="ARBA" id="ARBA00011643"/>
    </source>
</evidence>
<evidence type="ECO:0000256" key="5">
    <source>
        <dbReference type="ARBA" id="ARBA00022741"/>
    </source>
</evidence>
<dbReference type="InterPro" id="IPR007694">
    <property type="entry name" value="DNA_helicase_DnaB-like_C"/>
</dbReference>
<evidence type="ECO:0000256" key="7">
    <source>
        <dbReference type="ARBA" id="ARBA00022806"/>
    </source>
</evidence>
<evidence type="ECO:0000256" key="13">
    <source>
        <dbReference type="RuleBase" id="RU362085"/>
    </source>
</evidence>
<feature type="compositionally biased region" description="Polar residues" evidence="14">
    <location>
        <begin position="1"/>
        <end position="13"/>
    </location>
</feature>
<accession>A0A164ZQX0</accession>
<comment type="function">
    <text evidence="13">The main replicative DNA helicase, it participates in initiation and elongation during chromosome replication. Travels ahead of the DNA replisome, separating dsDNA into templates for DNA synthesis. A processive ATP-dependent 5'-3' DNA helicase it has DNA-dependent ATPase activity.</text>
</comment>
<dbReference type="EC" id="5.6.2.3" evidence="12 13"/>
<dbReference type="SUPFAM" id="SSF52540">
    <property type="entry name" value="P-loop containing nucleoside triphosphate hydrolases"/>
    <property type="match status" value="1"/>
</dbReference>
<dbReference type="GO" id="GO:0005524">
    <property type="term" value="F:ATP binding"/>
    <property type="evidence" value="ECO:0007669"/>
    <property type="project" value="UniProtKB-UniRule"/>
</dbReference>
<evidence type="ECO:0000256" key="10">
    <source>
        <dbReference type="ARBA" id="ARBA00023235"/>
    </source>
</evidence>
<dbReference type="GO" id="GO:0005829">
    <property type="term" value="C:cytosol"/>
    <property type="evidence" value="ECO:0007669"/>
    <property type="project" value="TreeGrafter"/>
</dbReference>
<evidence type="ECO:0000256" key="14">
    <source>
        <dbReference type="SAM" id="MobiDB-lite"/>
    </source>
</evidence>
<keyword evidence="3 13" id="KW-0639">Primosome</keyword>
<sequence>MVTAPSSPQQPRDSSLPRPSDDAVPSAGNPFSALPSQVPPQSLEAEEAVLGGILLDPEAMARVADILHPDAFYVAAHREIFRTALSLYSQNKPTDLTSMTMWLADAGRLDQVGGSMRLAQLLERIIGTAAIDQYAQLVMDKYLRRQLIKAGNDVMELGFDQRRPLGGLLDEAEQKIFSISKERPQGGLVPAVEILTSTFNEIESRSMGDSVAGIPVNFYDLDAITQGLQRSDLIIVAGRPAMGKTSIVLTMAKNVAALHQLPVCMFSLEMSKEQLTYRLLSMETGIESGRLRTGRLNQEEWPLLGQGISSLSQLPIFIDDKPNSGVMEMRSLCRQLMAQQRGQLGMVVVDYLQLMEGSNSDNRAQDLSVITRGLKQLARELQVPVVALSQLNRGVESRTNKRPMLSDLRESGSIEQDADLVLMIYRDEYYNPETPDKGLAEVIVTKHRNGPVGTVKLLFESQYTRFRNLAT</sequence>
<dbReference type="PANTHER" id="PTHR30153:SF2">
    <property type="entry name" value="REPLICATIVE DNA HELICASE"/>
    <property type="match status" value="1"/>
</dbReference>
<keyword evidence="6 13" id="KW-0378">Hydrolase</keyword>
<reference evidence="17" key="1">
    <citation type="submission" date="2016-02" db="EMBL/GenBank/DDBJ databases">
        <authorList>
            <person name="liu f."/>
        </authorList>
    </citation>
    <scope>NUCLEOTIDE SEQUENCE [LARGE SCALE GENOMIC DNA]</scope>
</reference>
<evidence type="ECO:0000256" key="12">
    <source>
        <dbReference type="NCBIfam" id="TIGR00665"/>
    </source>
</evidence>
<dbReference type="Gene3D" id="3.40.50.300">
    <property type="entry name" value="P-loop containing nucleotide triphosphate hydrolases"/>
    <property type="match status" value="1"/>
</dbReference>
<dbReference type="GO" id="GO:1990077">
    <property type="term" value="C:primosome complex"/>
    <property type="evidence" value="ECO:0007669"/>
    <property type="project" value="UniProtKB-UniRule"/>
</dbReference>
<dbReference type="AlphaFoldDB" id="A0A164ZQX0"/>
<dbReference type="InterPro" id="IPR036185">
    <property type="entry name" value="DNA_heli_DnaB-like_N_sf"/>
</dbReference>
<keyword evidence="7 13" id="KW-0347">Helicase</keyword>
<protein>
    <recommendedName>
        <fullName evidence="12 13">Replicative DNA helicase</fullName>
        <ecNumber evidence="12 13">5.6.2.3</ecNumber>
    </recommendedName>
</protein>
<dbReference type="NCBIfam" id="TIGR00665">
    <property type="entry name" value="DnaB"/>
    <property type="match status" value="1"/>
</dbReference>
<dbReference type="PANTHER" id="PTHR30153">
    <property type="entry name" value="REPLICATIVE DNA HELICASE DNAB"/>
    <property type="match status" value="1"/>
</dbReference>
<keyword evidence="9 13" id="KW-0238">DNA-binding</keyword>
<evidence type="ECO:0000313" key="16">
    <source>
        <dbReference type="EMBL" id="SAY38734.1"/>
    </source>
</evidence>
<dbReference type="Proteomes" id="UP000182631">
    <property type="component" value="Unassembled WGS sequence"/>
</dbReference>
<proteinExistence type="inferred from homology"/>
<comment type="subunit">
    <text evidence="2">Homohexamer.</text>
</comment>
<evidence type="ECO:0000256" key="3">
    <source>
        <dbReference type="ARBA" id="ARBA00022515"/>
    </source>
</evidence>
<evidence type="ECO:0000256" key="8">
    <source>
        <dbReference type="ARBA" id="ARBA00022840"/>
    </source>
</evidence>
<evidence type="ECO:0000256" key="4">
    <source>
        <dbReference type="ARBA" id="ARBA00022705"/>
    </source>
</evidence>
<dbReference type="InterPro" id="IPR007693">
    <property type="entry name" value="DNA_helicase_DnaB-like_N"/>
</dbReference>
<keyword evidence="5 13" id="KW-0547">Nucleotide-binding</keyword>
<dbReference type="SUPFAM" id="SSF48024">
    <property type="entry name" value="N-terminal domain of DnaB helicase"/>
    <property type="match status" value="1"/>
</dbReference>
<evidence type="ECO:0000256" key="11">
    <source>
        <dbReference type="ARBA" id="ARBA00048954"/>
    </source>
</evidence>
<dbReference type="InterPro" id="IPR027417">
    <property type="entry name" value="P-loop_NTPase"/>
</dbReference>
<dbReference type="GO" id="GO:0003677">
    <property type="term" value="F:DNA binding"/>
    <property type="evidence" value="ECO:0007669"/>
    <property type="project" value="UniProtKB-UniRule"/>
</dbReference>
<keyword evidence="8 13" id="KW-0067">ATP-binding</keyword>
<dbReference type="EMBL" id="FITM01000076">
    <property type="protein sequence ID" value="SAY38734.1"/>
    <property type="molecule type" value="Genomic_DNA"/>
</dbReference>
<gene>
    <name evidence="16" type="ORF">FLM9_655</name>
</gene>
<dbReference type="GO" id="GO:0016887">
    <property type="term" value="F:ATP hydrolysis activity"/>
    <property type="evidence" value="ECO:0007669"/>
    <property type="project" value="RHEA"/>
</dbReference>
<comment type="catalytic activity">
    <reaction evidence="11 13">
        <text>ATP + H2O = ADP + phosphate + H(+)</text>
        <dbReference type="Rhea" id="RHEA:13065"/>
        <dbReference type="ChEBI" id="CHEBI:15377"/>
        <dbReference type="ChEBI" id="CHEBI:15378"/>
        <dbReference type="ChEBI" id="CHEBI:30616"/>
        <dbReference type="ChEBI" id="CHEBI:43474"/>
        <dbReference type="ChEBI" id="CHEBI:456216"/>
        <dbReference type="EC" id="5.6.2.3"/>
    </reaction>
</comment>
<dbReference type="PROSITE" id="PS51199">
    <property type="entry name" value="SF4_HELICASE"/>
    <property type="match status" value="1"/>
</dbReference>
<evidence type="ECO:0000256" key="6">
    <source>
        <dbReference type="ARBA" id="ARBA00022801"/>
    </source>
</evidence>
<dbReference type="RefSeq" id="WP_081340155.1">
    <property type="nucleotide sequence ID" value="NZ_FITM01000076.1"/>
</dbReference>
<dbReference type="Gene3D" id="1.10.860.10">
    <property type="entry name" value="DNAb Helicase, Chain A"/>
    <property type="match status" value="1"/>
</dbReference>
<dbReference type="FunFam" id="3.40.50.300:FF:001761">
    <property type="entry name" value="Replicative DNA helicase"/>
    <property type="match status" value="1"/>
</dbReference>
<evidence type="ECO:0000256" key="9">
    <source>
        <dbReference type="ARBA" id="ARBA00023125"/>
    </source>
</evidence>
<evidence type="ECO:0000256" key="1">
    <source>
        <dbReference type="ARBA" id="ARBA00008428"/>
    </source>
</evidence>
<dbReference type="InterPro" id="IPR007692">
    <property type="entry name" value="DNA_helicase_DnaB"/>
</dbReference>
<organism evidence="16 17">
    <name type="scientific">Candidatus Synechococcus spongiarum</name>
    <dbReference type="NCBI Taxonomy" id="431041"/>
    <lineage>
        <taxon>Bacteria</taxon>
        <taxon>Bacillati</taxon>
        <taxon>Cyanobacteriota</taxon>
        <taxon>Cyanophyceae</taxon>
        <taxon>Synechococcales</taxon>
        <taxon>Synechococcaceae</taxon>
        <taxon>Synechococcus</taxon>
    </lineage>
</organism>
<dbReference type="InterPro" id="IPR016136">
    <property type="entry name" value="DNA_helicase_N/primase_C"/>
</dbReference>
<keyword evidence="10" id="KW-0413">Isomerase</keyword>
<dbReference type="FunFam" id="1.10.860.10:FF:000001">
    <property type="entry name" value="Replicative DNA helicase"/>
    <property type="match status" value="1"/>
</dbReference>
<evidence type="ECO:0000259" key="15">
    <source>
        <dbReference type="PROSITE" id="PS51199"/>
    </source>
</evidence>
<dbReference type="CDD" id="cd00984">
    <property type="entry name" value="DnaB_C"/>
    <property type="match status" value="1"/>
</dbReference>
<evidence type="ECO:0000313" key="17">
    <source>
        <dbReference type="Proteomes" id="UP000182631"/>
    </source>
</evidence>
<dbReference type="GO" id="GO:0043139">
    <property type="term" value="F:5'-3' DNA helicase activity"/>
    <property type="evidence" value="ECO:0007669"/>
    <property type="project" value="UniProtKB-EC"/>
</dbReference>
<dbReference type="Pfam" id="PF03796">
    <property type="entry name" value="DnaB_C"/>
    <property type="match status" value="1"/>
</dbReference>
<dbReference type="Pfam" id="PF00772">
    <property type="entry name" value="DnaB"/>
    <property type="match status" value="1"/>
</dbReference>
<keyword evidence="4 13" id="KW-0235">DNA replication</keyword>
<keyword evidence="17" id="KW-1185">Reference proteome</keyword>
<dbReference type="GO" id="GO:0006269">
    <property type="term" value="P:DNA replication, synthesis of primer"/>
    <property type="evidence" value="ECO:0007669"/>
    <property type="project" value="UniProtKB-UniRule"/>
</dbReference>
<feature type="domain" description="SF4 helicase" evidence="15">
    <location>
        <begin position="207"/>
        <end position="471"/>
    </location>
</feature>
<feature type="region of interest" description="Disordered" evidence="14">
    <location>
        <begin position="1"/>
        <end position="39"/>
    </location>
</feature>
<name>A0A164ZQX0_9SYNE</name>